<keyword evidence="12" id="KW-0472">Membrane</keyword>
<dbReference type="EMBL" id="BPQB01000011">
    <property type="protein sequence ID" value="GJE88935.1"/>
    <property type="molecule type" value="Genomic_DNA"/>
</dbReference>
<keyword evidence="11 14" id="KW-0503">Monooxygenase</keyword>
<evidence type="ECO:0000256" key="1">
    <source>
        <dbReference type="ARBA" id="ARBA00001971"/>
    </source>
</evidence>
<evidence type="ECO:0000256" key="14">
    <source>
        <dbReference type="RuleBase" id="RU000461"/>
    </source>
</evidence>
<evidence type="ECO:0000256" key="5">
    <source>
        <dbReference type="ARBA" id="ARBA00022617"/>
    </source>
</evidence>
<dbReference type="GO" id="GO:0020037">
    <property type="term" value="F:heme binding"/>
    <property type="evidence" value="ECO:0007669"/>
    <property type="project" value="InterPro"/>
</dbReference>
<evidence type="ECO:0000256" key="4">
    <source>
        <dbReference type="ARBA" id="ARBA00010617"/>
    </source>
</evidence>
<dbReference type="PANTHER" id="PTHR46300:SF2">
    <property type="entry name" value="CYTOCHROME P450 MONOOXYGENASE ALNH-RELATED"/>
    <property type="match status" value="1"/>
</dbReference>
<dbReference type="InterPro" id="IPR017972">
    <property type="entry name" value="Cyt_P450_CS"/>
</dbReference>
<dbReference type="AlphaFoldDB" id="A0A9P3G7I5"/>
<organism evidence="15 16">
    <name type="scientific">Phanerochaete sordida</name>
    <dbReference type="NCBI Taxonomy" id="48140"/>
    <lineage>
        <taxon>Eukaryota</taxon>
        <taxon>Fungi</taxon>
        <taxon>Dikarya</taxon>
        <taxon>Basidiomycota</taxon>
        <taxon>Agaricomycotina</taxon>
        <taxon>Agaricomycetes</taxon>
        <taxon>Polyporales</taxon>
        <taxon>Phanerochaetaceae</taxon>
        <taxon>Phanerochaete</taxon>
    </lineage>
</organism>
<dbReference type="GO" id="GO:0004497">
    <property type="term" value="F:monooxygenase activity"/>
    <property type="evidence" value="ECO:0007669"/>
    <property type="project" value="UniProtKB-KW"/>
</dbReference>
<dbReference type="InterPro" id="IPR036396">
    <property type="entry name" value="Cyt_P450_sf"/>
</dbReference>
<comment type="cofactor">
    <cofactor evidence="1 13">
        <name>heme</name>
        <dbReference type="ChEBI" id="CHEBI:30413"/>
    </cofactor>
</comment>
<keyword evidence="5 13" id="KW-0349">Heme</keyword>
<dbReference type="Pfam" id="PF00067">
    <property type="entry name" value="p450"/>
    <property type="match status" value="1"/>
</dbReference>
<evidence type="ECO:0000256" key="8">
    <source>
        <dbReference type="ARBA" id="ARBA00022989"/>
    </source>
</evidence>
<dbReference type="Gene3D" id="1.10.630.10">
    <property type="entry name" value="Cytochrome P450"/>
    <property type="match status" value="1"/>
</dbReference>
<dbReference type="PRINTS" id="PR00385">
    <property type="entry name" value="P450"/>
</dbReference>
<evidence type="ECO:0000256" key="3">
    <source>
        <dbReference type="ARBA" id="ARBA00005179"/>
    </source>
</evidence>
<accession>A0A9P3G7I5</accession>
<keyword evidence="7 13" id="KW-0479">Metal-binding</keyword>
<dbReference type="GO" id="GO:0005506">
    <property type="term" value="F:iron ion binding"/>
    <property type="evidence" value="ECO:0007669"/>
    <property type="project" value="InterPro"/>
</dbReference>
<comment type="pathway">
    <text evidence="3">Secondary metabolite biosynthesis.</text>
</comment>
<dbReference type="OrthoDB" id="1055148at2759"/>
<evidence type="ECO:0000256" key="6">
    <source>
        <dbReference type="ARBA" id="ARBA00022692"/>
    </source>
</evidence>
<comment type="subcellular location">
    <subcellularLocation>
        <location evidence="2">Membrane</location>
    </subcellularLocation>
</comment>
<dbReference type="PROSITE" id="PS00086">
    <property type="entry name" value="CYTOCHROME_P450"/>
    <property type="match status" value="1"/>
</dbReference>
<evidence type="ECO:0000256" key="12">
    <source>
        <dbReference type="ARBA" id="ARBA00023136"/>
    </source>
</evidence>
<evidence type="ECO:0000256" key="9">
    <source>
        <dbReference type="ARBA" id="ARBA00023002"/>
    </source>
</evidence>
<keyword evidence="9 14" id="KW-0560">Oxidoreductase</keyword>
<dbReference type="CDD" id="cd11065">
    <property type="entry name" value="CYP64-like"/>
    <property type="match status" value="1"/>
</dbReference>
<keyword evidence="8" id="KW-1133">Transmembrane helix</keyword>
<dbReference type="InterPro" id="IPR002401">
    <property type="entry name" value="Cyt_P450_E_grp-I"/>
</dbReference>
<evidence type="ECO:0000313" key="15">
    <source>
        <dbReference type="EMBL" id="GJE88935.1"/>
    </source>
</evidence>
<keyword evidence="10 13" id="KW-0408">Iron</keyword>
<evidence type="ECO:0000256" key="13">
    <source>
        <dbReference type="PIRSR" id="PIRSR602401-1"/>
    </source>
</evidence>
<protein>
    <submittedName>
        <fullName evidence="15">Cytochrome P450</fullName>
    </submittedName>
</protein>
<reference evidence="15 16" key="1">
    <citation type="submission" date="2021-08" db="EMBL/GenBank/DDBJ databases">
        <title>Draft Genome Sequence of Phanerochaete sordida strain YK-624.</title>
        <authorList>
            <person name="Mori T."/>
            <person name="Dohra H."/>
            <person name="Suzuki T."/>
            <person name="Kawagishi H."/>
            <person name="Hirai H."/>
        </authorList>
    </citation>
    <scope>NUCLEOTIDE SEQUENCE [LARGE SCALE GENOMIC DNA]</scope>
    <source>
        <strain evidence="15 16">YK-624</strain>
    </source>
</reference>
<dbReference type="PANTHER" id="PTHR46300">
    <property type="entry name" value="P450, PUTATIVE (EUROFUNG)-RELATED-RELATED"/>
    <property type="match status" value="1"/>
</dbReference>
<gene>
    <name evidence="15" type="ORF">PsYK624_050230</name>
</gene>
<comment type="caution">
    <text evidence="15">The sequence shown here is derived from an EMBL/GenBank/DDBJ whole genome shotgun (WGS) entry which is preliminary data.</text>
</comment>
<dbReference type="GO" id="GO:0016020">
    <property type="term" value="C:membrane"/>
    <property type="evidence" value="ECO:0007669"/>
    <property type="project" value="UniProtKB-SubCell"/>
</dbReference>
<evidence type="ECO:0000313" key="16">
    <source>
        <dbReference type="Proteomes" id="UP000703269"/>
    </source>
</evidence>
<comment type="similarity">
    <text evidence="4 14">Belongs to the cytochrome P450 family.</text>
</comment>
<evidence type="ECO:0000256" key="2">
    <source>
        <dbReference type="ARBA" id="ARBA00004370"/>
    </source>
</evidence>
<dbReference type="InterPro" id="IPR050364">
    <property type="entry name" value="Cytochrome_P450_fung"/>
</dbReference>
<evidence type="ECO:0000256" key="10">
    <source>
        <dbReference type="ARBA" id="ARBA00023004"/>
    </source>
</evidence>
<feature type="binding site" description="axial binding residue" evidence="13">
    <location>
        <position position="440"/>
    </location>
    <ligand>
        <name>heme</name>
        <dbReference type="ChEBI" id="CHEBI:30413"/>
    </ligand>
    <ligandPart>
        <name>Fe</name>
        <dbReference type="ChEBI" id="CHEBI:18248"/>
    </ligandPart>
</feature>
<dbReference type="Proteomes" id="UP000703269">
    <property type="component" value="Unassembled WGS sequence"/>
</dbReference>
<keyword evidence="6" id="KW-0812">Transmembrane</keyword>
<evidence type="ECO:0000256" key="11">
    <source>
        <dbReference type="ARBA" id="ARBA00023033"/>
    </source>
</evidence>
<evidence type="ECO:0000256" key="7">
    <source>
        <dbReference type="ARBA" id="ARBA00022723"/>
    </source>
</evidence>
<dbReference type="InterPro" id="IPR001128">
    <property type="entry name" value="Cyt_P450"/>
</dbReference>
<sequence>MHNLAIQVAALALSGALCFLVLFRRGRASSTLPPGPAGLPFLGNMLQIPRFKTWMYFDRLVSTYGPLVSLTLAGDNLLVLGDPQDAEELLGRRSHNYSSRKPLIFAGKYQSNNKRLVLLPYGDALKRQRAAFHQMLQPRVIGAYEAIQEIESAKLLHELLARPDALRLERHCRRYTAALVFHLSYGRRLADDDTDLTAIEEILDHFVKDSDVGAHLVDTFPVLDRLPDLLAPWRAKARARHVVEATFYQRLVDQVKHDMASGNAEMECFAARLWEQQEKFGLDAEELAYVAGSAFEAGTAATSGTMLWFVMAMVLHPATMHKAQAEIDAVVGADGSVMPGFAHIDDLPYCAALTKEVFRWAPATPIVFPHYSDHDDEYKGYKIPARTQVVPCIWTMHRNPLQYPTPDVFDPDRFVRGNSTASADTLAEGHYGFGFGRRKCPGQYLAARTIWLAVVRLLWAFNIGPARDAAGNALSVDPADCTSGISSRPNPFPVHMAVRSEGHAHTVEATWEINK</sequence>
<dbReference type="GO" id="GO:0016705">
    <property type="term" value="F:oxidoreductase activity, acting on paired donors, with incorporation or reduction of molecular oxygen"/>
    <property type="evidence" value="ECO:0007669"/>
    <property type="project" value="InterPro"/>
</dbReference>
<keyword evidence="16" id="KW-1185">Reference proteome</keyword>
<name>A0A9P3G7I5_9APHY</name>
<dbReference type="SUPFAM" id="SSF48264">
    <property type="entry name" value="Cytochrome P450"/>
    <property type="match status" value="1"/>
</dbReference>
<dbReference type="PRINTS" id="PR00463">
    <property type="entry name" value="EP450I"/>
</dbReference>
<proteinExistence type="inferred from homology"/>